<dbReference type="RefSeq" id="WP_109650413.1">
    <property type="nucleotide sequence ID" value="NZ_JACWLN010000004.1"/>
</dbReference>
<dbReference type="Proteomes" id="UP000651837">
    <property type="component" value="Unassembled WGS sequence"/>
</dbReference>
<reference evidence="1 4" key="2">
    <citation type="submission" date="2020-07" db="EMBL/GenBank/DDBJ databases">
        <title>The draft genome sequence of Maribacter polysiphoniae KCTC 22021.</title>
        <authorList>
            <person name="Mu L."/>
        </authorList>
    </citation>
    <scope>NUCLEOTIDE SEQUENCE [LARGE SCALE GENOMIC DNA]</scope>
    <source>
        <strain evidence="1 4">KCTC 22021</strain>
    </source>
</reference>
<keyword evidence="4" id="KW-1185">Reference proteome</keyword>
<evidence type="ECO:0008006" key="5">
    <source>
        <dbReference type="Google" id="ProtNLM"/>
    </source>
</evidence>
<evidence type="ECO:0000313" key="2">
    <source>
        <dbReference type="EMBL" id="PWK23623.1"/>
    </source>
</evidence>
<protein>
    <recommendedName>
        <fullName evidence="5">LTXXQ motif family protein</fullName>
    </recommendedName>
</protein>
<evidence type="ECO:0000313" key="1">
    <source>
        <dbReference type="EMBL" id="MBD1261135.1"/>
    </source>
</evidence>
<reference evidence="2 3" key="1">
    <citation type="submission" date="2018-05" db="EMBL/GenBank/DDBJ databases">
        <title>Genomic Encyclopedia of Archaeal and Bacterial Type Strains, Phase II (KMG-II): from individual species to whole genera.</title>
        <authorList>
            <person name="Goeker M."/>
        </authorList>
    </citation>
    <scope>NUCLEOTIDE SEQUENCE [LARGE SCALE GENOMIC DNA]</scope>
    <source>
        <strain evidence="2 3">DSM 23514</strain>
    </source>
</reference>
<evidence type="ECO:0000313" key="3">
    <source>
        <dbReference type="Proteomes" id="UP000245667"/>
    </source>
</evidence>
<sequence length="151" mass="17902">MINYKNITVLLLLLFTTTFTFGQRKPDKEKIRTLKVAYLTEQLEFTTSEAEAFWPIYNTYQDKMDAFRNKERNQIYGKTKDMESLSDQEANALLEDLIALEDEKNKVNKQFLKDIRKVISAKKTFLLLKSENGFKRHLLKQYHQKRNGGQR</sequence>
<dbReference type="EMBL" id="JACWLN010000004">
    <property type="protein sequence ID" value="MBD1261135.1"/>
    <property type="molecule type" value="Genomic_DNA"/>
</dbReference>
<gene>
    <name evidence="1" type="ORF">HZY62_11085</name>
    <name evidence="2" type="ORF">LX92_02190</name>
</gene>
<organism evidence="2 3">
    <name type="scientific">Maribacter polysiphoniae</name>
    <dbReference type="NCBI Taxonomy" id="429344"/>
    <lineage>
        <taxon>Bacteria</taxon>
        <taxon>Pseudomonadati</taxon>
        <taxon>Bacteroidota</taxon>
        <taxon>Flavobacteriia</taxon>
        <taxon>Flavobacteriales</taxon>
        <taxon>Flavobacteriaceae</taxon>
        <taxon>Maribacter</taxon>
    </lineage>
</organism>
<dbReference type="AlphaFoldDB" id="A0A316E4I9"/>
<proteinExistence type="predicted"/>
<dbReference type="EMBL" id="QGGQ01000004">
    <property type="protein sequence ID" value="PWK23623.1"/>
    <property type="molecule type" value="Genomic_DNA"/>
</dbReference>
<evidence type="ECO:0000313" key="4">
    <source>
        <dbReference type="Proteomes" id="UP000651837"/>
    </source>
</evidence>
<accession>A0A316E4I9</accession>
<name>A0A316E4I9_9FLAO</name>
<dbReference type="Proteomes" id="UP000245667">
    <property type="component" value="Unassembled WGS sequence"/>
</dbReference>
<comment type="caution">
    <text evidence="2">The sequence shown here is derived from an EMBL/GenBank/DDBJ whole genome shotgun (WGS) entry which is preliminary data.</text>
</comment>
<dbReference type="OrthoDB" id="675330at2"/>